<dbReference type="AlphaFoldDB" id="A0A8C5R9B9"/>
<dbReference type="Pfam" id="PF21989">
    <property type="entry name" value="RA_2"/>
    <property type="match status" value="1"/>
</dbReference>
<dbReference type="GeneTree" id="ENSGT00940000158609"/>
<dbReference type="PANTHER" id="PTHR11243">
    <property type="entry name" value="GROWTH FACTOR RECEPTOR-BOUND PROTEIN"/>
    <property type="match status" value="1"/>
</dbReference>
<dbReference type="InterPro" id="IPR029071">
    <property type="entry name" value="Ubiquitin-like_domsf"/>
</dbReference>
<evidence type="ECO:0000313" key="2">
    <source>
        <dbReference type="Ensembl" id="ENSLLEP00000047536.1"/>
    </source>
</evidence>
<dbReference type="FunFam" id="3.10.20.90:FF:000133">
    <property type="entry name" value="growth factor receptor-bound protein 14 isoform X2"/>
    <property type="match status" value="1"/>
</dbReference>
<dbReference type="Gene3D" id="2.30.29.30">
    <property type="entry name" value="Pleckstrin-homology domain (PH domain)/Phosphotyrosine-binding domain (PTB)"/>
    <property type="match status" value="1"/>
</dbReference>
<dbReference type="Gene3D" id="3.10.20.90">
    <property type="entry name" value="Phosphatidylinositol 3-kinase Catalytic Subunit, Chain A, domain 1"/>
    <property type="match status" value="1"/>
</dbReference>
<name>A0A8C5R9B9_9ANUR</name>
<reference evidence="2" key="2">
    <citation type="submission" date="2025-09" db="UniProtKB">
        <authorList>
            <consortium name="Ensembl"/>
        </authorList>
    </citation>
    <scope>IDENTIFICATION</scope>
</reference>
<reference evidence="2" key="1">
    <citation type="submission" date="2025-08" db="UniProtKB">
        <authorList>
            <consortium name="Ensembl"/>
        </authorList>
    </citation>
    <scope>IDENTIFICATION</scope>
</reference>
<accession>A0A8C5R9B9</accession>
<feature type="domain" description="Ras-associating" evidence="1">
    <location>
        <begin position="19"/>
        <end position="105"/>
    </location>
</feature>
<dbReference type="InterPro" id="IPR001849">
    <property type="entry name" value="PH_domain"/>
</dbReference>
<keyword evidence="3" id="KW-1185">Reference proteome</keyword>
<dbReference type="GO" id="GO:0046627">
    <property type="term" value="P:negative regulation of insulin receptor signaling pathway"/>
    <property type="evidence" value="ECO:0007669"/>
    <property type="project" value="TreeGrafter"/>
</dbReference>
<dbReference type="PROSITE" id="PS50200">
    <property type="entry name" value="RA"/>
    <property type="match status" value="1"/>
</dbReference>
<dbReference type="OrthoDB" id="5990423at2759"/>
<proteinExistence type="predicted"/>
<dbReference type="SUPFAM" id="SSF54236">
    <property type="entry name" value="Ubiquitin-like"/>
    <property type="match status" value="1"/>
</dbReference>
<protein>
    <recommendedName>
        <fullName evidence="1">Ras-associating domain-containing protein</fullName>
    </recommendedName>
</protein>
<dbReference type="InterPro" id="IPR011993">
    <property type="entry name" value="PH-like_dom_sf"/>
</dbReference>
<dbReference type="Ensembl" id="ENSLLET00000049399.1">
    <property type="protein sequence ID" value="ENSLLEP00000047536.1"/>
    <property type="gene ID" value="ENSLLEG00000030036.1"/>
</dbReference>
<dbReference type="InterPro" id="IPR000159">
    <property type="entry name" value="RA_dom"/>
</dbReference>
<dbReference type="PANTHER" id="PTHR11243:SF22">
    <property type="entry name" value="GROWTH FACTOR RECEPTOR-BOUND PROTEIN 14"/>
    <property type="match status" value="1"/>
</dbReference>
<dbReference type="SUPFAM" id="SSF50729">
    <property type="entry name" value="PH domain-like"/>
    <property type="match status" value="1"/>
</dbReference>
<dbReference type="Proteomes" id="UP000694569">
    <property type="component" value="Unplaced"/>
</dbReference>
<dbReference type="GO" id="GO:0005886">
    <property type="term" value="C:plasma membrane"/>
    <property type="evidence" value="ECO:0007669"/>
    <property type="project" value="TreeGrafter"/>
</dbReference>
<evidence type="ECO:0000313" key="3">
    <source>
        <dbReference type="Proteomes" id="UP000694569"/>
    </source>
</evidence>
<evidence type="ECO:0000259" key="1">
    <source>
        <dbReference type="PROSITE" id="PS50200"/>
    </source>
</evidence>
<dbReference type="SMART" id="SM00314">
    <property type="entry name" value="RA"/>
    <property type="match status" value="1"/>
</dbReference>
<sequence>MSLYARRVTLPAITPLVLQKRVIKVYSEDGTNRALEVPNDMSARDVCQLLIQKNHYIDDHNWTMFEHLSHLSLERIIEDHELVNEVQSQWEMGEDSRFYIRKYYAKYEFFRNPERYFPDCMVSYTSEDICTTQPVDTLKMFLSTTTYPEVQSYLYMTEKGKKSWRKMFFVLRRSGLYFSTKGTSKDPRHLQYFCDFSQSNVHIVLSGKKIYAAPTDYGFCLKVR</sequence>
<dbReference type="GO" id="GO:0005737">
    <property type="term" value="C:cytoplasm"/>
    <property type="evidence" value="ECO:0007669"/>
    <property type="project" value="TreeGrafter"/>
</dbReference>
<dbReference type="InterPro" id="IPR039664">
    <property type="entry name" value="GRB/APBB1IP"/>
</dbReference>
<dbReference type="GO" id="GO:0008286">
    <property type="term" value="P:insulin receptor signaling pathway"/>
    <property type="evidence" value="ECO:0007669"/>
    <property type="project" value="TreeGrafter"/>
</dbReference>
<organism evidence="2 3">
    <name type="scientific">Leptobrachium leishanense</name>
    <name type="common">Leishan spiny toad</name>
    <dbReference type="NCBI Taxonomy" id="445787"/>
    <lineage>
        <taxon>Eukaryota</taxon>
        <taxon>Metazoa</taxon>
        <taxon>Chordata</taxon>
        <taxon>Craniata</taxon>
        <taxon>Vertebrata</taxon>
        <taxon>Euteleostomi</taxon>
        <taxon>Amphibia</taxon>
        <taxon>Batrachia</taxon>
        <taxon>Anura</taxon>
        <taxon>Pelobatoidea</taxon>
        <taxon>Megophryidae</taxon>
        <taxon>Leptobrachium</taxon>
    </lineage>
</organism>
<dbReference type="Pfam" id="PF00169">
    <property type="entry name" value="PH"/>
    <property type="match status" value="1"/>
</dbReference>